<reference evidence="1" key="1">
    <citation type="submission" date="2018-10" db="EMBL/GenBank/DDBJ databases">
        <title>Hidden diversity of soil giant viruses.</title>
        <authorList>
            <person name="Schulz F."/>
            <person name="Alteio L."/>
            <person name="Goudeau D."/>
            <person name="Ryan E.M."/>
            <person name="Malmstrom R.R."/>
            <person name="Blanchard J."/>
            <person name="Woyke T."/>
        </authorList>
    </citation>
    <scope>NUCLEOTIDE SEQUENCE</scope>
    <source>
        <strain evidence="1">EDV1</strain>
    </source>
</reference>
<evidence type="ECO:0000313" key="1">
    <source>
        <dbReference type="EMBL" id="AYV78688.1"/>
    </source>
</evidence>
<organism evidence="1">
    <name type="scientific">Edafosvirus sp</name>
    <dbReference type="NCBI Taxonomy" id="2487765"/>
    <lineage>
        <taxon>Viruses</taxon>
        <taxon>Varidnaviria</taxon>
        <taxon>Bamfordvirae</taxon>
        <taxon>Nucleocytoviricota</taxon>
        <taxon>Megaviricetes</taxon>
        <taxon>Imitervirales</taxon>
        <taxon>Mimiviridae</taxon>
        <taxon>Klosneuvirinae</taxon>
    </lineage>
</organism>
<gene>
    <name evidence="1" type="ORF">Edafosvirus25_2</name>
</gene>
<dbReference type="EMBL" id="MK072090">
    <property type="protein sequence ID" value="AYV78688.1"/>
    <property type="molecule type" value="Genomic_DNA"/>
</dbReference>
<protein>
    <submittedName>
        <fullName evidence="1">Uncharacterized protein</fullName>
    </submittedName>
</protein>
<proteinExistence type="predicted"/>
<name>A0A3G4ZUV4_9VIRU</name>
<accession>A0A3G4ZUV4</accession>
<sequence>MKRLDETYIKCLECEKTIHKLCTLNSYCITCQNKKLSKCSSDEKKPHTDCIICDSALDKNIILNEVCKYCGKKQKINTIYVDTEWKCSSTKMIGCCACLQNYIKENIKFSATPFHKEHQKCICGLDYCNDDIILCMSCGEQTVHDKTNVMIADACTKCPPTLKPAKICCKCKLQGSLLIKPILLDKTPLPTTIINIITDYNQPLFSIYNSFYKSLSKIRSSCAVCKNLMCESHYRQCKSCLSEICESHSIYRLCDGCQSWTCSKCVTLHCQYTDPNCGCMIWKCSLNKTCEYKNHLVSHVKLFYFVDSIKCNTVSYNACCDCKSKYDAKNVQTHSKEHYKCKCGKEICIDKLKKCEICQNNTSHKMKSVQTNCYKCKIIADKQDL</sequence>